<dbReference type="InterPro" id="IPR036982">
    <property type="entry name" value="Deoxyhypusine_synthase_sf"/>
</dbReference>
<protein>
    <submittedName>
        <fullName evidence="3">Deoxyhypusine synthase</fullName>
    </submittedName>
</protein>
<dbReference type="Proteomes" id="UP000245670">
    <property type="component" value="Unassembled WGS sequence"/>
</dbReference>
<reference evidence="3 4" key="1">
    <citation type="submission" date="2018-05" db="EMBL/GenBank/DDBJ databases">
        <title>Polaribacter aquimarinus sp. nov., isolated from sediment in a sediment of sea.</title>
        <authorList>
            <person name="Lu D."/>
        </authorList>
    </citation>
    <scope>NUCLEOTIDE SEQUENCE [LARGE SCALE GENOMIC DNA]</scope>
    <source>
        <strain evidence="3 4">ZY113</strain>
    </source>
</reference>
<keyword evidence="4" id="KW-1185">Reference proteome</keyword>
<dbReference type="AlphaFoldDB" id="A0A2U2JDA3"/>
<dbReference type="PANTHER" id="PTHR11703">
    <property type="entry name" value="DEOXYHYPUSINE SYNTHASE"/>
    <property type="match status" value="1"/>
</dbReference>
<dbReference type="Gene3D" id="3.40.910.10">
    <property type="entry name" value="Deoxyhypusine synthase"/>
    <property type="match status" value="1"/>
</dbReference>
<evidence type="ECO:0000256" key="1">
    <source>
        <dbReference type="ARBA" id="ARBA00009892"/>
    </source>
</evidence>
<proteinExistence type="inferred from homology"/>
<dbReference type="RefSeq" id="WP_109403211.1">
    <property type="nucleotide sequence ID" value="NZ_QFFG01000001.1"/>
</dbReference>
<accession>A0A2U2JDA3</accession>
<dbReference type="GO" id="GO:0005737">
    <property type="term" value="C:cytoplasm"/>
    <property type="evidence" value="ECO:0007669"/>
    <property type="project" value="TreeGrafter"/>
</dbReference>
<keyword evidence="2" id="KW-0520">NAD</keyword>
<sequence length="326" mass="37252">MINTNSKPISEFIEKYFLHFNAASLVDAAKEYETQLEKGSKMLVSLAGAMSTAEIGKIFAEMIRQEKVHIVSCTGANLEEDIMNLVAHSHYKRVPNYRDLTAQDEWDLLLKGLNRVTDTCIPEDEAFRRLQKHIFKIWQDAEENEERFFPHEFMYKLLLSGVLEEYYEIDLKDSWMYAAAQKNLPMVVPGWEDSTMGNIFASYVLKGELKAATMKSGIEYMTFLAEWYTENSKDGIGFFQIGGGIAGDFPICVVPMLYQDMEREDTPFWSYFCQISDSTTSYGSYSGAVPNEKITWGKLDIDTPKYIIESDATIVAPLIFAYLLNM</sequence>
<dbReference type="OrthoDB" id="19805at2"/>
<evidence type="ECO:0000256" key="2">
    <source>
        <dbReference type="ARBA" id="ARBA00023027"/>
    </source>
</evidence>
<dbReference type="EMBL" id="QFFG01000001">
    <property type="protein sequence ID" value="PWG06295.1"/>
    <property type="molecule type" value="Genomic_DNA"/>
</dbReference>
<evidence type="ECO:0000313" key="3">
    <source>
        <dbReference type="EMBL" id="PWG06295.1"/>
    </source>
</evidence>
<organism evidence="3 4">
    <name type="scientific">Polaribacter aquimarinus</name>
    <dbReference type="NCBI Taxonomy" id="2100726"/>
    <lineage>
        <taxon>Bacteria</taxon>
        <taxon>Pseudomonadati</taxon>
        <taxon>Bacteroidota</taxon>
        <taxon>Flavobacteriia</taxon>
        <taxon>Flavobacteriales</taxon>
        <taxon>Flavobacteriaceae</taxon>
    </lineage>
</organism>
<dbReference type="GO" id="GO:0034038">
    <property type="term" value="F:deoxyhypusine synthase activity"/>
    <property type="evidence" value="ECO:0007669"/>
    <property type="project" value="TreeGrafter"/>
</dbReference>
<evidence type="ECO:0000313" key="4">
    <source>
        <dbReference type="Proteomes" id="UP000245670"/>
    </source>
</evidence>
<comment type="caution">
    <text evidence="3">The sequence shown here is derived from an EMBL/GenBank/DDBJ whole genome shotgun (WGS) entry which is preliminary data.</text>
</comment>
<gene>
    <name evidence="3" type="ORF">DIS07_00240</name>
</gene>
<dbReference type="PANTHER" id="PTHR11703:SF0">
    <property type="entry name" value="DEOXYHYPUSINE SYNTHASE"/>
    <property type="match status" value="1"/>
</dbReference>
<dbReference type="SUPFAM" id="SSF52467">
    <property type="entry name" value="DHS-like NAD/FAD-binding domain"/>
    <property type="match status" value="1"/>
</dbReference>
<dbReference type="Pfam" id="PF01916">
    <property type="entry name" value="DS"/>
    <property type="match status" value="1"/>
</dbReference>
<comment type="similarity">
    <text evidence="1">Belongs to the deoxyhypusine synthase family.</text>
</comment>
<name>A0A2U2JDA3_9FLAO</name>
<dbReference type="InterPro" id="IPR002773">
    <property type="entry name" value="Deoxyhypusine_synthase"/>
</dbReference>
<dbReference type="InterPro" id="IPR029035">
    <property type="entry name" value="DHS-like_NAD/FAD-binding_dom"/>
</dbReference>